<dbReference type="CDD" id="cd03134">
    <property type="entry name" value="GATase1_PfpI_like"/>
    <property type="match status" value="1"/>
</dbReference>
<evidence type="ECO:0000313" key="3">
    <source>
        <dbReference type="EMBL" id="TDQ62943.1"/>
    </source>
</evidence>
<dbReference type="GO" id="GO:0008233">
    <property type="term" value="F:peptidase activity"/>
    <property type="evidence" value="ECO:0007669"/>
    <property type="project" value="UniProtKB-KW"/>
</dbReference>
<sequence length="194" mass="20227">MAGALNGQRIAIIATNGVEQAELEQPRQAVDRAGARSTLVSLSTDAIQAMNSDIDKGDTFTPDAAIGDVSADDYDALILPGGTINADQLRQSGDVVAFVQAIFAAGKPVGAICHAPWTLVEADLVRGRTLTSYPSLRTDIRNAGGTAVDEEVVVDRGLVTSRNPNDLDAFCAKIVEEFGEGAHPVHDEGATAQA</sequence>
<dbReference type="OrthoDB" id="9792284at2"/>
<dbReference type="Proteomes" id="UP000295705">
    <property type="component" value="Unassembled WGS sequence"/>
</dbReference>
<dbReference type="GO" id="GO:0006508">
    <property type="term" value="P:proteolysis"/>
    <property type="evidence" value="ECO:0007669"/>
    <property type="project" value="UniProtKB-KW"/>
</dbReference>
<dbReference type="NCBIfam" id="TIGR01382">
    <property type="entry name" value="PfpI"/>
    <property type="match status" value="1"/>
</dbReference>
<dbReference type="InterPro" id="IPR002818">
    <property type="entry name" value="DJ-1/PfpI"/>
</dbReference>
<evidence type="ECO:0000256" key="1">
    <source>
        <dbReference type="ARBA" id="ARBA00008542"/>
    </source>
</evidence>
<dbReference type="InterPro" id="IPR029062">
    <property type="entry name" value="Class_I_gatase-like"/>
</dbReference>
<gene>
    <name evidence="3" type="ORF">EV188_102600</name>
</gene>
<comment type="caution">
    <text evidence="3">The sequence shown here is derived from an EMBL/GenBank/DDBJ whole genome shotgun (WGS) entry which is preliminary data.</text>
</comment>
<accession>A0A4V3DAN4</accession>
<dbReference type="EMBL" id="SNYO01000002">
    <property type="protein sequence ID" value="TDQ62943.1"/>
    <property type="molecule type" value="Genomic_DNA"/>
</dbReference>
<keyword evidence="3" id="KW-0378">Hydrolase</keyword>
<dbReference type="Gene3D" id="3.40.50.880">
    <property type="match status" value="1"/>
</dbReference>
<dbReference type="InterPro" id="IPR006286">
    <property type="entry name" value="C56_PfpI-like"/>
</dbReference>
<reference evidence="3 4" key="1">
    <citation type="submission" date="2019-03" db="EMBL/GenBank/DDBJ databases">
        <title>Genomic Encyclopedia of Type Strains, Phase IV (KMG-IV): sequencing the most valuable type-strain genomes for metagenomic binning, comparative biology and taxonomic classification.</title>
        <authorList>
            <person name="Goeker M."/>
        </authorList>
    </citation>
    <scope>NUCLEOTIDE SEQUENCE [LARGE SCALE GENOMIC DNA]</scope>
    <source>
        <strain evidence="3 4">DSM 45775</strain>
    </source>
</reference>
<proteinExistence type="inferred from homology"/>
<dbReference type="Pfam" id="PF01965">
    <property type="entry name" value="DJ-1_PfpI"/>
    <property type="match status" value="1"/>
</dbReference>
<feature type="domain" description="DJ-1/PfpI" evidence="2">
    <location>
        <begin position="9"/>
        <end position="177"/>
    </location>
</feature>
<dbReference type="PANTHER" id="PTHR42733:SF12">
    <property type="entry name" value="PROTEINASE"/>
    <property type="match status" value="1"/>
</dbReference>
<dbReference type="RefSeq" id="WP_133825938.1">
    <property type="nucleotide sequence ID" value="NZ_BAABHR010000053.1"/>
</dbReference>
<keyword evidence="4" id="KW-1185">Reference proteome</keyword>
<dbReference type="SUPFAM" id="SSF52317">
    <property type="entry name" value="Class I glutamine amidotransferase-like"/>
    <property type="match status" value="1"/>
</dbReference>
<evidence type="ECO:0000313" key="4">
    <source>
        <dbReference type="Proteomes" id="UP000295705"/>
    </source>
</evidence>
<dbReference type="PANTHER" id="PTHR42733">
    <property type="entry name" value="DJ-1 PROTEIN"/>
    <property type="match status" value="1"/>
</dbReference>
<dbReference type="PROSITE" id="PS51276">
    <property type="entry name" value="PEPTIDASE_C56_PFPI"/>
    <property type="match status" value="1"/>
</dbReference>
<protein>
    <submittedName>
        <fullName evidence="3">Protease I</fullName>
    </submittedName>
</protein>
<keyword evidence="3" id="KW-0645">Protease</keyword>
<dbReference type="AlphaFoldDB" id="A0A4V3DAN4"/>
<evidence type="ECO:0000259" key="2">
    <source>
        <dbReference type="Pfam" id="PF01965"/>
    </source>
</evidence>
<organism evidence="3 4">
    <name type="scientific">Actinomycetospora succinea</name>
    <dbReference type="NCBI Taxonomy" id="663603"/>
    <lineage>
        <taxon>Bacteria</taxon>
        <taxon>Bacillati</taxon>
        <taxon>Actinomycetota</taxon>
        <taxon>Actinomycetes</taxon>
        <taxon>Pseudonocardiales</taxon>
        <taxon>Pseudonocardiaceae</taxon>
        <taxon>Actinomycetospora</taxon>
    </lineage>
</organism>
<name>A0A4V3DAN4_9PSEU</name>
<comment type="similarity">
    <text evidence="1">Belongs to the peptidase C56 family.</text>
</comment>